<dbReference type="InterPro" id="IPR010364">
    <property type="entry name" value="Uncharacterised_IM_CreD"/>
</dbReference>
<feature type="transmembrane region" description="Helical" evidence="1">
    <location>
        <begin position="12"/>
        <end position="33"/>
    </location>
</feature>
<dbReference type="PIRSF" id="PIRSF004548">
    <property type="entry name" value="CreD"/>
    <property type="match status" value="1"/>
</dbReference>
<dbReference type="eggNOG" id="COG4452">
    <property type="taxonomic scope" value="Bacteria"/>
</dbReference>
<keyword evidence="1" id="KW-0472">Membrane</keyword>
<feature type="transmembrane region" description="Helical" evidence="1">
    <location>
        <begin position="334"/>
        <end position="353"/>
    </location>
</feature>
<dbReference type="AlphaFoldDB" id="A0A1P8K9Y3"/>
<dbReference type="PANTHER" id="PTHR30092">
    <property type="entry name" value="INNER MEMBRANE PROTEIN CRED"/>
    <property type="match status" value="1"/>
</dbReference>
<sequence>MQTTGALVKNSLFLKCLAVVMLGLVLWVPLLMIENTIQERTGYRQEAIHTIAASSAGEQRLWGPVLTIAVQEEYDEPTAGWSKAGSVPGTARKTRTHTLQVQATALDLKGRMVVEQRKLGLFSTPVFELNATLSGHYVTPTARDLPAPGPNARLTWMAPVLNVGVGDTRGIASVPLVTVAGTALAVEAGSGDKDAGSGFHSVAHALRLDGSAKTVPFTVVVRLVGTSEFGFVPMGETVTADISSNWPHPSFSGDFLPRSRVVQDSGFNAQWATTALASNGRAAEQGFQVRLIEPVDVYQQATRSVKYGFLFIVLSFAAFFVFEQLKNLRIHPIQYLLVGLAQAVFFLLLTSLSEHMAFAVAYGVSATASVVLVGMYLASVLRGAARAVGFSAAMGTLYAALFGILQSEQNALLLGSVLMFLLLAAVMLGTRKVDWYAQAT</sequence>
<evidence type="ECO:0000313" key="2">
    <source>
        <dbReference type="EMBL" id="APW42804.1"/>
    </source>
</evidence>
<dbReference type="PANTHER" id="PTHR30092:SF0">
    <property type="entry name" value="INNER MEMBRANE PROTEIN CRED"/>
    <property type="match status" value="1"/>
</dbReference>
<gene>
    <name evidence="2" type="ORF">RS694_09850</name>
</gene>
<feature type="transmembrane region" description="Helical" evidence="1">
    <location>
        <begin position="411"/>
        <end position="430"/>
    </location>
</feature>
<proteinExistence type="predicted"/>
<reference evidence="2 3" key="1">
    <citation type="submission" date="2017-01" db="EMBL/GenBank/DDBJ databases">
        <authorList>
            <person name="Mah S.A."/>
            <person name="Swanson W.J."/>
            <person name="Moy G.W."/>
            <person name="Vacquier V.D."/>
        </authorList>
    </citation>
    <scope>NUCLEOTIDE SEQUENCE [LARGE SCALE GENOMIC DNA]</scope>
    <source>
        <strain evidence="2 3">DSM 22694</strain>
    </source>
</reference>
<dbReference type="NCBIfam" id="NF008712">
    <property type="entry name" value="PRK11715.1-1"/>
    <property type="match status" value="1"/>
</dbReference>
<dbReference type="GO" id="GO:0005886">
    <property type="term" value="C:plasma membrane"/>
    <property type="evidence" value="ECO:0007669"/>
    <property type="project" value="TreeGrafter"/>
</dbReference>
<feature type="transmembrane region" description="Helical" evidence="1">
    <location>
        <begin position="304"/>
        <end position="322"/>
    </location>
</feature>
<dbReference type="KEGG" id="rsb:RS694_09850"/>
<feature type="transmembrane region" description="Helical" evidence="1">
    <location>
        <begin position="359"/>
        <end position="378"/>
    </location>
</feature>
<accession>A0A1P8K9Y3</accession>
<evidence type="ECO:0000256" key="1">
    <source>
        <dbReference type="SAM" id="Phobius"/>
    </source>
</evidence>
<feature type="transmembrane region" description="Helical" evidence="1">
    <location>
        <begin position="385"/>
        <end position="405"/>
    </location>
</feature>
<dbReference type="EMBL" id="CP019239">
    <property type="protein sequence ID" value="APW42804.1"/>
    <property type="molecule type" value="Genomic_DNA"/>
</dbReference>
<dbReference type="STRING" id="1484693.RS694_09850"/>
<organism evidence="2 3">
    <name type="scientific">Rhodoferax saidenbachensis</name>
    <dbReference type="NCBI Taxonomy" id="1484693"/>
    <lineage>
        <taxon>Bacteria</taxon>
        <taxon>Pseudomonadati</taxon>
        <taxon>Pseudomonadota</taxon>
        <taxon>Betaproteobacteria</taxon>
        <taxon>Burkholderiales</taxon>
        <taxon>Comamonadaceae</taxon>
        <taxon>Rhodoferax</taxon>
    </lineage>
</organism>
<dbReference type="Pfam" id="PF06123">
    <property type="entry name" value="CreD"/>
    <property type="match status" value="1"/>
</dbReference>
<protein>
    <submittedName>
        <fullName evidence="2">Inner membrane protein</fullName>
    </submittedName>
</protein>
<keyword evidence="3" id="KW-1185">Reference proteome</keyword>
<keyword evidence="1" id="KW-0812">Transmembrane</keyword>
<name>A0A1P8K9Y3_9BURK</name>
<dbReference type="Proteomes" id="UP000186110">
    <property type="component" value="Chromosome"/>
</dbReference>
<evidence type="ECO:0000313" key="3">
    <source>
        <dbReference type="Proteomes" id="UP000186110"/>
    </source>
</evidence>
<keyword evidence="1" id="KW-1133">Transmembrane helix</keyword>